<comment type="caution">
    <text evidence="1">The sequence shown here is derived from an EMBL/GenBank/DDBJ whole genome shotgun (WGS) entry which is preliminary data.</text>
</comment>
<evidence type="ECO:0000313" key="2">
    <source>
        <dbReference type="Proteomes" id="UP000019275"/>
    </source>
</evidence>
<name>A0ABN0RMJ1_9FLAO</name>
<accession>A0ABN0RMJ1</accession>
<keyword evidence="2" id="KW-1185">Reference proteome</keyword>
<dbReference type="EMBL" id="ARZX01000014">
    <property type="protein sequence ID" value="EWH13076.1"/>
    <property type="molecule type" value="Genomic_DNA"/>
</dbReference>
<protein>
    <submittedName>
        <fullName evidence="1">Uncharacterized protein</fullName>
    </submittedName>
</protein>
<organism evidence="1 2">
    <name type="scientific">Cellulophaga geojensis KL-A</name>
    <dbReference type="NCBI Taxonomy" id="1328323"/>
    <lineage>
        <taxon>Bacteria</taxon>
        <taxon>Pseudomonadati</taxon>
        <taxon>Bacteroidota</taxon>
        <taxon>Flavobacteriia</taxon>
        <taxon>Flavobacteriales</taxon>
        <taxon>Flavobacteriaceae</taxon>
        <taxon>Cellulophaga</taxon>
    </lineage>
</organism>
<gene>
    <name evidence="1" type="ORF">KLA_11045</name>
</gene>
<dbReference type="Proteomes" id="UP000019275">
    <property type="component" value="Unassembled WGS sequence"/>
</dbReference>
<evidence type="ECO:0000313" key="1">
    <source>
        <dbReference type="EMBL" id="EWH13076.1"/>
    </source>
</evidence>
<proteinExistence type="predicted"/>
<dbReference type="RefSeq" id="WP_034645836.1">
    <property type="nucleotide sequence ID" value="NZ_ARZX01000014.1"/>
</dbReference>
<sequence length="67" mass="7995">MKFQKGQEIIYTTLTGKQYPGHIIHRKCDFPNNYIDTDFEHGGFDYLIRIVRELKDEDVFVNEKDLT</sequence>
<reference evidence="1 2" key="1">
    <citation type="journal article" date="2014" name="Genome Announc.">
        <title>Draft Genome Sequence of the Carrageenan-Degrading Bacterium Cellulophaga sp. Strain KL-A, Isolated from Decaying Marine Algae.</title>
        <authorList>
            <person name="Shan D."/>
            <person name="Ying J."/>
            <person name="Li X."/>
            <person name="Gao Z."/>
            <person name="Wei G."/>
            <person name="Shao Z."/>
        </authorList>
    </citation>
    <scope>NUCLEOTIDE SEQUENCE [LARGE SCALE GENOMIC DNA]</scope>
    <source>
        <strain evidence="1 2">KL-A</strain>
    </source>
</reference>